<dbReference type="AlphaFoldDB" id="A0A7J6PAC6"/>
<dbReference type="Proteomes" id="UP000541610">
    <property type="component" value="Unassembled WGS sequence"/>
</dbReference>
<feature type="signal peptide" evidence="1">
    <location>
        <begin position="1"/>
        <end position="16"/>
    </location>
</feature>
<evidence type="ECO:0000313" key="2">
    <source>
        <dbReference type="EMBL" id="KAF4693078.1"/>
    </source>
</evidence>
<sequence length="311" mass="35443">MLRALLYYFMIGVAVADQRPHGAYCGSYKELVRNGRITIDDDTHFDIYLEVFVEEVDCKREEYQYDPESHTVQLPHWQDPEDCINKKLNAFGVKLDSIVLYYDSGSDELTLEINHKIKTTMEQCGEVEDKHEGDLPDLGLEVFPITFGRARALYGKFCSNATDVLKNGTIFFLNSTHVDLSGRSFGMDLSCTGERYTFNSTSGMINFPDSHKSDDCLHRVLRPFGLDRLYCMYNKTEDGLRVGLNEWRYIPFTRCDEVSVDDFGSGLVVEFDVVTDGVELTPDHGDLTQSLDEFTLLTILKNATHMPLCEI</sequence>
<keyword evidence="1" id="KW-0732">Signal</keyword>
<evidence type="ECO:0000313" key="3">
    <source>
        <dbReference type="Proteomes" id="UP000541610"/>
    </source>
</evidence>
<feature type="chain" id="PRO_5029544258" evidence="1">
    <location>
        <begin position="17"/>
        <end position="311"/>
    </location>
</feature>
<dbReference type="OrthoDB" id="10342110at2759"/>
<accession>A0A7J6PAC6</accession>
<proteinExistence type="predicted"/>
<evidence type="ECO:0000256" key="1">
    <source>
        <dbReference type="SAM" id="SignalP"/>
    </source>
</evidence>
<dbReference type="EMBL" id="JABANP010000050">
    <property type="protein sequence ID" value="KAF4693078.1"/>
    <property type="molecule type" value="Genomic_DNA"/>
</dbReference>
<comment type="caution">
    <text evidence="2">The sequence shown here is derived from an EMBL/GenBank/DDBJ whole genome shotgun (WGS) entry which is preliminary data.</text>
</comment>
<name>A0A7J6PAC6_PEROL</name>
<organism evidence="2 3">
    <name type="scientific">Perkinsus olseni</name>
    <name type="common">Perkinsus atlanticus</name>
    <dbReference type="NCBI Taxonomy" id="32597"/>
    <lineage>
        <taxon>Eukaryota</taxon>
        <taxon>Sar</taxon>
        <taxon>Alveolata</taxon>
        <taxon>Perkinsozoa</taxon>
        <taxon>Perkinsea</taxon>
        <taxon>Perkinsida</taxon>
        <taxon>Perkinsidae</taxon>
        <taxon>Perkinsus</taxon>
    </lineage>
</organism>
<protein>
    <submittedName>
        <fullName evidence="2">Uncharacterized protein</fullName>
    </submittedName>
</protein>
<reference evidence="2 3" key="1">
    <citation type="submission" date="2020-04" db="EMBL/GenBank/DDBJ databases">
        <title>Perkinsus olseni comparative genomics.</title>
        <authorList>
            <person name="Bogema D.R."/>
        </authorList>
    </citation>
    <scope>NUCLEOTIDE SEQUENCE [LARGE SCALE GENOMIC DNA]</scope>
    <source>
        <strain evidence="2">00978-12</strain>
    </source>
</reference>
<gene>
    <name evidence="2" type="ORF">FOZ60_011862</name>
</gene>